<keyword evidence="1" id="KW-0472">Membrane</keyword>
<evidence type="ECO:0000313" key="2">
    <source>
        <dbReference type="EMBL" id="AXJ01979.1"/>
    </source>
</evidence>
<evidence type="ECO:0000256" key="1">
    <source>
        <dbReference type="SAM" id="Phobius"/>
    </source>
</evidence>
<dbReference type="KEGG" id="cprv:CYPRO_2740"/>
<keyword evidence="1" id="KW-0812">Transmembrane</keyword>
<protein>
    <submittedName>
        <fullName evidence="2">Uncharacterized protein</fullName>
    </submittedName>
</protein>
<proteinExistence type="predicted"/>
<evidence type="ECO:0000313" key="3">
    <source>
        <dbReference type="Proteomes" id="UP000254808"/>
    </source>
</evidence>
<dbReference type="Proteomes" id="UP000254808">
    <property type="component" value="Chromosome"/>
</dbReference>
<reference evidence="2 3" key="1">
    <citation type="submission" date="2018-03" db="EMBL/GenBank/DDBJ databases">
        <title>Phenotypic and genomic properties of Cyclonatronum proteinivorum gen. nov., sp. nov., a haloalkaliphilic bacteroidete from soda lakes possessing Na+-translocating rhodopsin.</title>
        <authorList>
            <person name="Toshchakov S.V."/>
            <person name="Korzhenkov A."/>
            <person name="Samarov N.I."/>
            <person name="Kublanov I.V."/>
            <person name="Muntyan M.S."/>
            <person name="Sorokin D.Y."/>
        </authorList>
    </citation>
    <scope>NUCLEOTIDE SEQUENCE [LARGE SCALE GENOMIC DNA]</scope>
    <source>
        <strain evidence="2 3">Omega</strain>
    </source>
</reference>
<dbReference type="AlphaFoldDB" id="A0A345UNC7"/>
<dbReference type="EMBL" id="CP027806">
    <property type="protein sequence ID" value="AXJ01979.1"/>
    <property type="molecule type" value="Genomic_DNA"/>
</dbReference>
<name>A0A345UNC7_9BACT</name>
<organism evidence="2 3">
    <name type="scientific">Cyclonatronum proteinivorum</name>
    <dbReference type="NCBI Taxonomy" id="1457365"/>
    <lineage>
        <taxon>Bacteria</taxon>
        <taxon>Pseudomonadati</taxon>
        <taxon>Balneolota</taxon>
        <taxon>Balneolia</taxon>
        <taxon>Balneolales</taxon>
        <taxon>Cyclonatronaceae</taxon>
        <taxon>Cyclonatronum</taxon>
    </lineage>
</organism>
<sequence length="124" mass="14351">MLNRNTTLSFFIFVALMIFIISKIFLSDSHDSASFTPLFTETEIQMLNDYESSLYQPLGSTKISGEAFRFFNYFEIPESVKNDYEFTFYLLEFNDIREIHAFGFNPSTNASFIKSKALQPGYAI</sequence>
<accession>A0A345UNC7</accession>
<keyword evidence="3" id="KW-1185">Reference proteome</keyword>
<feature type="transmembrane region" description="Helical" evidence="1">
    <location>
        <begin position="6"/>
        <end position="26"/>
    </location>
</feature>
<dbReference type="RefSeq" id="WP_114985117.1">
    <property type="nucleotide sequence ID" value="NZ_CP027806.1"/>
</dbReference>
<keyword evidence="1" id="KW-1133">Transmembrane helix</keyword>
<gene>
    <name evidence="2" type="ORF">CYPRO_2740</name>
</gene>